<comment type="caution">
    <text evidence="1">The sequence shown here is derived from an EMBL/GenBank/DDBJ whole genome shotgun (WGS) entry which is preliminary data.</text>
</comment>
<evidence type="ECO:0000313" key="2">
    <source>
        <dbReference type="Proteomes" id="UP001054821"/>
    </source>
</evidence>
<gene>
    <name evidence="1" type="ORF">L3X38_017307</name>
</gene>
<sequence length="122" mass="13626">MRCRRVWWSVGQFSAYPRVLKSSSCRPEHDVLFINNAPHISRTSEPCGARNALRLTNGPLRPVRIAARVDLVSSRPARIAARVDLVSPRPARIAARVDLVSPRPTRIAARVDLVSPRPARMD</sequence>
<name>A0AAD4W7L1_PRUDU</name>
<dbReference type="AlphaFoldDB" id="A0AAD4W7L1"/>
<dbReference type="Proteomes" id="UP001054821">
    <property type="component" value="Chromosome 3"/>
</dbReference>
<reference evidence="1 2" key="1">
    <citation type="journal article" date="2022" name="G3 (Bethesda)">
        <title>Whole-genome sequence and methylome profiling of the almond [Prunus dulcis (Mill.) D.A. Webb] cultivar 'Nonpareil'.</title>
        <authorList>
            <person name="D'Amico-Willman K.M."/>
            <person name="Ouma W.Z."/>
            <person name="Meulia T."/>
            <person name="Sideli G.M."/>
            <person name="Gradziel T.M."/>
            <person name="Fresnedo-Ramirez J."/>
        </authorList>
    </citation>
    <scope>NUCLEOTIDE SEQUENCE [LARGE SCALE GENOMIC DNA]</scope>
    <source>
        <strain evidence="1">Clone GOH B32 T37-40</strain>
    </source>
</reference>
<evidence type="ECO:0000313" key="1">
    <source>
        <dbReference type="EMBL" id="KAI5338036.1"/>
    </source>
</evidence>
<accession>A0AAD4W7L1</accession>
<proteinExistence type="predicted"/>
<keyword evidence="2" id="KW-1185">Reference proteome</keyword>
<dbReference type="EMBL" id="JAJFAZ020000003">
    <property type="protein sequence ID" value="KAI5338036.1"/>
    <property type="molecule type" value="Genomic_DNA"/>
</dbReference>
<protein>
    <recommendedName>
        <fullName evidence="3">F-box family protein with DUF295</fullName>
    </recommendedName>
</protein>
<evidence type="ECO:0008006" key="3">
    <source>
        <dbReference type="Google" id="ProtNLM"/>
    </source>
</evidence>
<organism evidence="1 2">
    <name type="scientific">Prunus dulcis</name>
    <name type="common">Almond</name>
    <name type="synonym">Amygdalus dulcis</name>
    <dbReference type="NCBI Taxonomy" id="3755"/>
    <lineage>
        <taxon>Eukaryota</taxon>
        <taxon>Viridiplantae</taxon>
        <taxon>Streptophyta</taxon>
        <taxon>Embryophyta</taxon>
        <taxon>Tracheophyta</taxon>
        <taxon>Spermatophyta</taxon>
        <taxon>Magnoliopsida</taxon>
        <taxon>eudicotyledons</taxon>
        <taxon>Gunneridae</taxon>
        <taxon>Pentapetalae</taxon>
        <taxon>rosids</taxon>
        <taxon>fabids</taxon>
        <taxon>Rosales</taxon>
        <taxon>Rosaceae</taxon>
        <taxon>Amygdaloideae</taxon>
        <taxon>Amygdaleae</taxon>
        <taxon>Prunus</taxon>
    </lineage>
</organism>